<keyword evidence="3" id="KW-1185">Reference proteome</keyword>
<sequence length="66" mass="6760">MDRIGGRTRYPTGALQTCTSRVNGRAAKSGQALGACGRKSSGASAIASGRGPSANRPRNQTDTVPR</sequence>
<evidence type="ECO:0000313" key="2">
    <source>
        <dbReference type="EMBL" id="GAA2666537.1"/>
    </source>
</evidence>
<evidence type="ECO:0000313" key="3">
    <source>
        <dbReference type="Proteomes" id="UP001499989"/>
    </source>
</evidence>
<gene>
    <name evidence="2" type="ORF">GCM10010310_01530</name>
</gene>
<feature type="region of interest" description="Disordered" evidence="1">
    <location>
        <begin position="29"/>
        <end position="66"/>
    </location>
</feature>
<name>A0ABN3S458_9ACTN</name>
<evidence type="ECO:0000256" key="1">
    <source>
        <dbReference type="SAM" id="MobiDB-lite"/>
    </source>
</evidence>
<protein>
    <submittedName>
        <fullName evidence="2">Uncharacterized protein</fullName>
    </submittedName>
</protein>
<dbReference type="EMBL" id="BAAASK010000001">
    <property type="protein sequence ID" value="GAA2666537.1"/>
    <property type="molecule type" value="Genomic_DNA"/>
</dbReference>
<comment type="caution">
    <text evidence="2">The sequence shown here is derived from an EMBL/GenBank/DDBJ whole genome shotgun (WGS) entry which is preliminary data.</text>
</comment>
<dbReference type="Proteomes" id="UP001499989">
    <property type="component" value="Unassembled WGS sequence"/>
</dbReference>
<feature type="compositionally biased region" description="Low complexity" evidence="1">
    <location>
        <begin position="37"/>
        <end position="54"/>
    </location>
</feature>
<proteinExistence type="predicted"/>
<feature type="compositionally biased region" description="Polar residues" evidence="1">
    <location>
        <begin position="56"/>
        <end position="66"/>
    </location>
</feature>
<reference evidence="2 3" key="1">
    <citation type="journal article" date="2019" name="Int. J. Syst. Evol. Microbiol.">
        <title>The Global Catalogue of Microorganisms (GCM) 10K type strain sequencing project: providing services to taxonomists for standard genome sequencing and annotation.</title>
        <authorList>
            <consortium name="The Broad Institute Genomics Platform"/>
            <consortium name="The Broad Institute Genome Sequencing Center for Infectious Disease"/>
            <person name="Wu L."/>
            <person name="Ma J."/>
        </authorList>
    </citation>
    <scope>NUCLEOTIDE SEQUENCE [LARGE SCALE GENOMIC DNA]</scope>
    <source>
        <strain evidence="2 3">JCM 4531</strain>
    </source>
</reference>
<accession>A0ABN3S458</accession>
<organism evidence="2 3">
    <name type="scientific">Streptomyces violaceolatus</name>
    <dbReference type="NCBI Taxonomy" id="67378"/>
    <lineage>
        <taxon>Bacteria</taxon>
        <taxon>Bacillati</taxon>
        <taxon>Actinomycetota</taxon>
        <taxon>Actinomycetes</taxon>
        <taxon>Kitasatosporales</taxon>
        <taxon>Streptomycetaceae</taxon>
        <taxon>Streptomyces</taxon>
        <taxon>Streptomyces violaceoruber group</taxon>
    </lineage>
</organism>